<dbReference type="InterPro" id="IPR027417">
    <property type="entry name" value="P-loop_NTPase"/>
</dbReference>
<evidence type="ECO:0008006" key="3">
    <source>
        <dbReference type="Google" id="ProtNLM"/>
    </source>
</evidence>
<sequence length="148" mass="15992">MLRWVRLEISTPMKLRIFSPPSRLHDITLPRVYAHTRHAAPRPQHSFTRDFSASIANVTRQFAANGQPGKHQAERILFTLPTVSASQALQKLKSRSYLAVSTGIDPLNKVLAPHGTGGTPASRVGGGMGRGQLTEVYGPPGVGKTAFA</sequence>
<dbReference type="SUPFAM" id="SSF52540">
    <property type="entry name" value="P-loop containing nucleoside triphosphate hydrolases"/>
    <property type="match status" value="1"/>
</dbReference>
<evidence type="ECO:0000313" key="2">
    <source>
        <dbReference type="Proteomes" id="UP000799750"/>
    </source>
</evidence>
<dbReference type="AlphaFoldDB" id="A0A6A6QDF4"/>
<dbReference type="EMBL" id="MU004199">
    <property type="protein sequence ID" value="KAF2489487.1"/>
    <property type="molecule type" value="Genomic_DNA"/>
</dbReference>
<proteinExistence type="predicted"/>
<gene>
    <name evidence="1" type="ORF">BU16DRAFT_182929</name>
</gene>
<protein>
    <recommendedName>
        <fullName evidence="3">RecA family profile 1 domain-containing protein</fullName>
    </recommendedName>
</protein>
<keyword evidence="2" id="KW-1185">Reference proteome</keyword>
<dbReference type="OrthoDB" id="5957327at2759"/>
<accession>A0A6A6QDF4</accession>
<dbReference type="Proteomes" id="UP000799750">
    <property type="component" value="Unassembled WGS sequence"/>
</dbReference>
<evidence type="ECO:0000313" key="1">
    <source>
        <dbReference type="EMBL" id="KAF2489487.1"/>
    </source>
</evidence>
<name>A0A6A6QDF4_9PEZI</name>
<dbReference type="Gene3D" id="3.40.50.300">
    <property type="entry name" value="P-loop containing nucleotide triphosphate hydrolases"/>
    <property type="match status" value="1"/>
</dbReference>
<reference evidence="1" key="1">
    <citation type="journal article" date="2020" name="Stud. Mycol.">
        <title>101 Dothideomycetes genomes: a test case for predicting lifestyles and emergence of pathogens.</title>
        <authorList>
            <person name="Haridas S."/>
            <person name="Albert R."/>
            <person name="Binder M."/>
            <person name="Bloem J."/>
            <person name="Labutti K."/>
            <person name="Salamov A."/>
            <person name="Andreopoulos B."/>
            <person name="Baker S."/>
            <person name="Barry K."/>
            <person name="Bills G."/>
            <person name="Bluhm B."/>
            <person name="Cannon C."/>
            <person name="Castanera R."/>
            <person name="Culley D."/>
            <person name="Daum C."/>
            <person name="Ezra D."/>
            <person name="Gonzalez J."/>
            <person name="Henrissat B."/>
            <person name="Kuo A."/>
            <person name="Liang C."/>
            <person name="Lipzen A."/>
            <person name="Lutzoni F."/>
            <person name="Magnuson J."/>
            <person name="Mondo S."/>
            <person name="Nolan M."/>
            <person name="Ohm R."/>
            <person name="Pangilinan J."/>
            <person name="Park H.-J."/>
            <person name="Ramirez L."/>
            <person name="Alfaro M."/>
            <person name="Sun H."/>
            <person name="Tritt A."/>
            <person name="Yoshinaga Y."/>
            <person name="Zwiers L.-H."/>
            <person name="Turgeon B."/>
            <person name="Goodwin S."/>
            <person name="Spatafora J."/>
            <person name="Crous P."/>
            <person name="Grigoriev I."/>
        </authorList>
    </citation>
    <scope>NUCLEOTIDE SEQUENCE</scope>
    <source>
        <strain evidence="1">CBS 269.34</strain>
    </source>
</reference>
<organism evidence="1 2">
    <name type="scientific">Lophium mytilinum</name>
    <dbReference type="NCBI Taxonomy" id="390894"/>
    <lineage>
        <taxon>Eukaryota</taxon>
        <taxon>Fungi</taxon>
        <taxon>Dikarya</taxon>
        <taxon>Ascomycota</taxon>
        <taxon>Pezizomycotina</taxon>
        <taxon>Dothideomycetes</taxon>
        <taxon>Pleosporomycetidae</taxon>
        <taxon>Mytilinidiales</taxon>
        <taxon>Mytilinidiaceae</taxon>
        <taxon>Lophium</taxon>
    </lineage>
</organism>